<proteinExistence type="predicted"/>
<feature type="transmembrane region" description="Helical" evidence="4">
    <location>
        <begin position="28"/>
        <end position="49"/>
    </location>
</feature>
<keyword evidence="4" id="KW-0472">Membrane</keyword>
<name>A0A7C4V670_9DEIN</name>
<dbReference type="FunFam" id="2.70.70.10:FF:000006">
    <property type="entry name" value="M23 family peptidase"/>
    <property type="match status" value="1"/>
</dbReference>
<evidence type="ECO:0000256" key="4">
    <source>
        <dbReference type="SAM" id="Phobius"/>
    </source>
</evidence>
<keyword evidence="2" id="KW-0175">Coiled coil</keyword>
<dbReference type="Pfam" id="PF01551">
    <property type="entry name" value="Peptidase_M23"/>
    <property type="match status" value="1"/>
</dbReference>
<organism evidence="6">
    <name type="scientific">Oceanithermus profundus</name>
    <dbReference type="NCBI Taxonomy" id="187137"/>
    <lineage>
        <taxon>Bacteria</taxon>
        <taxon>Thermotogati</taxon>
        <taxon>Deinococcota</taxon>
        <taxon>Deinococci</taxon>
        <taxon>Thermales</taxon>
        <taxon>Thermaceae</taxon>
        <taxon>Oceanithermus</taxon>
    </lineage>
</organism>
<feature type="domain" description="M23ase beta-sheet core" evidence="5">
    <location>
        <begin position="204"/>
        <end position="298"/>
    </location>
</feature>
<reference evidence="6" key="1">
    <citation type="journal article" date="2020" name="mSystems">
        <title>Genome- and Community-Level Interaction Insights into Carbon Utilization and Element Cycling Functions of Hydrothermarchaeota in Hydrothermal Sediment.</title>
        <authorList>
            <person name="Zhou Z."/>
            <person name="Liu Y."/>
            <person name="Xu W."/>
            <person name="Pan J."/>
            <person name="Luo Z.H."/>
            <person name="Li M."/>
        </authorList>
    </citation>
    <scope>NUCLEOTIDE SEQUENCE [LARGE SCALE GENOMIC DNA]</scope>
    <source>
        <strain evidence="6">HyVt-570</strain>
    </source>
</reference>
<dbReference type="Gene3D" id="2.70.70.10">
    <property type="entry name" value="Glucose Permease (Domain IIA)"/>
    <property type="match status" value="1"/>
</dbReference>
<accession>A0A7C4V670</accession>
<keyword evidence="4" id="KW-0812">Transmembrane</keyword>
<dbReference type="InterPro" id="IPR016047">
    <property type="entry name" value="M23ase_b-sheet_dom"/>
</dbReference>
<evidence type="ECO:0000259" key="5">
    <source>
        <dbReference type="Pfam" id="PF01551"/>
    </source>
</evidence>
<gene>
    <name evidence="6" type="ORF">ENK37_06515</name>
</gene>
<evidence type="ECO:0000256" key="3">
    <source>
        <dbReference type="SAM" id="MobiDB-lite"/>
    </source>
</evidence>
<evidence type="ECO:0000256" key="1">
    <source>
        <dbReference type="ARBA" id="ARBA00022729"/>
    </source>
</evidence>
<keyword evidence="4" id="KW-1133">Transmembrane helix</keyword>
<dbReference type="CDD" id="cd12797">
    <property type="entry name" value="M23_peptidase"/>
    <property type="match status" value="1"/>
</dbReference>
<protein>
    <submittedName>
        <fullName evidence="6">Peptidase M23</fullName>
    </submittedName>
</protein>
<dbReference type="AlphaFoldDB" id="A0A7C4V670"/>
<dbReference type="PANTHER" id="PTHR21666:SF289">
    <property type="entry name" value="L-ALA--D-GLU ENDOPEPTIDASE"/>
    <property type="match status" value="1"/>
</dbReference>
<feature type="region of interest" description="Disordered" evidence="3">
    <location>
        <begin position="116"/>
        <end position="138"/>
    </location>
</feature>
<dbReference type="GO" id="GO:0004222">
    <property type="term" value="F:metalloendopeptidase activity"/>
    <property type="evidence" value="ECO:0007669"/>
    <property type="project" value="TreeGrafter"/>
</dbReference>
<dbReference type="EMBL" id="DRPZ01000174">
    <property type="protein sequence ID" value="HGY09688.1"/>
    <property type="molecule type" value="Genomic_DNA"/>
</dbReference>
<dbReference type="InterPro" id="IPR050570">
    <property type="entry name" value="Cell_wall_metabolism_enzyme"/>
</dbReference>
<sequence>MRRRVSERYTILIARTGREPLTLSLRPWTVAAVALLVLVWVGIGGYMGYRVAALQDAEKRIERLTEQVRQLSLELAAERSRNENLAGRAAEMLEELDALEGEINRLRERAGLPKVELTPVKGQDATSEGQGGGGRPLSAEDLYGLTAERIKALTSVLDAEVEPALQEALAKEAARPSGYPLRVNTYVASGFGTRRNPFGRGYEFHDGIDLPAWYGTPVYATAPGKVIETGWLSVFGRYVKIDHGYGFRTLYGHMSKILVKRGQRVERGEVVGRVGSTGRSTGPHVHYSVYIWGKAVNPTPYLEAPSYANR</sequence>
<feature type="coiled-coil region" evidence="2">
    <location>
        <begin position="54"/>
        <end position="109"/>
    </location>
</feature>
<dbReference type="InterPro" id="IPR011055">
    <property type="entry name" value="Dup_hybrid_motif"/>
</dbReference>
<keyword evidence="1" id="KW-0732">Signal</keyword>
<dbReference type="Proteomes" id="UP000885759">
    <property type="component" value="Unassembled WGS sequence"/>
</dbReference>
<evidence type="ECO:0000313" key="6">
    <source>
        <dbReference type="EMBL" id="HGY09688.1"/>
    </source>
</evidence>
<dbReference type="PANTHER" id="PTHR21666">
    <property type="entry name" value="PEPTIDASE-RELATED"/>
    <property type="match status" value="1"/>
</dbReference>
<comment type="caution">
    <text evidence="6">The sequence shown here is derived from an EMBL/GenBank/DDBJ whole genome shotgun (WGS) entry which is preliminary data.</text>
</comment>
<dbReference type="SUPFAM" id="SSF51261">
    <property type="entry name" value="Duplicated hybrid motif"/>
    <property type="match status" value="1"/>
</dbReference>
<evidence type="ECO:0000256" key="2">
    <source>
        <dbReference type="SAM" id="Coils"/>
    </source>
</evidence>